<comment type="caution">
    <text evidence="8">The sequence shown here is derived from an EMBL/GenBank/DDBJ whole genome shotgun (WGS) entry which is preliminary data.</text>
</comment>
<proteinExistence type="predicted"/>
<organism evidence="8 9">
    <name type="scientific">Methanobrevibacter olleyae</name>
    <dbReference type="NCBI Taxonomy" id="294671"/>
    <lineage>
        <taxon>Archaea</taxon>
        <taxon>Methanobacteriati</taxon>
        <taxon>Methanobacteriota</taxon>
        <taxon>Methanomada group</taxon>
        <taxon>Methanobacteria</taxon>
        <taxon>Methanobacteriales</taxon>
        <taxon>Methanobacteriaceae</taxon>
        <taxon>Methanobrevibacter</taxon>
    </lineage>
</organism>
<evidence type="ECO:0008006" key="10">
    <source>
        <dbReference type="Google" id="ProtNLM"/>
    </source>
</evidence>
<name>A0A8T3VQH6_METOL</name>
<protein>
    <recommendedName>
        <fullName evidence="10">Adhesin-like protein</fullName>
    </recommendedName>
</protein>
<dbReference type="EMBL" id="SUTG01000092">
    <property type="protein sequence ID" value="MBE6513423.1"/>
    <property type="molecule type" value="Genomic_DNA"/>
</dbReference>
<dbReference type="InterPro" id="IPR008964">
    <property type="entry name" value="Invasin/intimin_cell_adhesion"/>
</dbReference>
<sequence length="1422" mass="158879">MKNKKILFTLLLLTVILSINLVSATDIDNNQTADSITQESTMQETNEIQNDIRTDTKEITKKTDATVKESDATVKDVNELKSAIDQAKTSTKNEYTITLDKQFKSENTGYINWNVKNKTLIINGNNQTLNITSISVSSNLILNNLTITNPNREYYSDEIIYNSGHLNINNCILSNMKYDDMDGYYVCIMITNKGYLNIEKSQIINNSMGLISNYGTLEIIKSEIYNNRDWANDLIYNLYHSNITITNSKIENNTNVICNDNSNLKITQSTLNNNRGWTLIDNTKGNVTITQSTFNNNQATWGNGGAIYNFEANLTVKNSTFNNNQAKLGGAIYNRLGNLNIINSTFINNKAEEGNDIYNFTNETKIFLSPLNNNEYRNYITINGSLRQINNQKILSTNKLYLLVNNEKIKLNTTNNGDFSTTIKLNTTGIWTVKAIFEGNYGYLPCNTSTTFNVTKRKTTINANITDSFSEDYIIIKGSLTDKTNTKLGNTKIYINVNNQQYQVLSDENGIFTLNYTSPIKGTNNITVLYKGSKNYEASNATTTFDYDDTKILINSTYYRENITIKALIKIGNKTLKNTNVNLTINNETTTIKTDKNGMINYTCLSKKAGNNTLKITYKNKTWTRNFTTQKRNTILTNTKITETTSGNLIITGTLKDKTGTKLKNANIYVTINGKTEHTLTDNKATYQINHNNTQKEKYDITIQYKGNKNYDPTNLTTTYDINISQSTYSYYTYYIYATLKENKILKNKYVNLTINNETTNKKTNENGFLAHNHYSKKAGTNTLEITYNDIKWIQNFITPKINTTITITKITETTPGKFNITGQLNDIPGRKLNNSKIYITVNGKTKQTLTDNNGIYQSNYTAPKNGTYTITVEFKGNNDYNPSTNKTTIIIPQSTTINIKNYNELVKQINKIQQGTQKEYTINLKPGNYNATANITLESTYGIKYKVIINGNNITLDGQNKYRFMKISDCTLDLRNITLKNYQSVYDEGSDGAINLKSGKLNVINSTFTENKGGAIHSYGNCNIINSTFSYNWGFNGGAIDGKANILNSIFSNNIAAGGYGEWVYGNYGGALSGLFNITDSILVNNRANFGGAIAGSGNITNSILKNNTAGLGGAIFLEYSYLNIVNSNLTNNTAYGGGAIFSYCGEYTIINSQFTNNTASNDMIGDASINDMSYADHMKTSSGGAIYNYRSVLYDSNSIFKSNKAKEGNNIYNENSTYIAAKATEITVQPISQVKADEKATITGKLTDENNNPIKNTNIEITINGKLYGDSQYTNITKINVKTNDKGIYNYTYIPNSGGNYTITVNFPGNQNYKTNKTETTLNVNPIGTKVTVNPITNAKVNQKISITGKLTDENNNPLRLTSVGIIIDNNKIYVKTDENGIYSYAYTPTSVGTKNIKIYYGGYHKYAYSLTTLSLNVKA</sequence>
<dbReference type="GO" id="GO:0005576">
    <property type="term" value="C:extracellular region"/>
    <property type="evidence" value="ECO:0007669"/>
    <property type="project" value="UniProtKB-SubCell"/>
</dbReference>
<dbReference type="InterPro" id="IPR003368">
    <property type="entry name" value="POMP_repeat"/>
</dbReference>
<reference evidence="8" key="1">
    <citation type="submission" date="2019-04" db="EMBL/GenBank/DDBJ databases">
        <title>Evolution of Biomass-Degrading Anaerobic Consortia Revealed by Metagenomics.</title>
        <authorList>
            <person name="Peng X."/>
        </authorList>
    </citation>
    <scope>NUCLEOTIDE SEQUENCE</scope>
    <source>
        <strain evidence="8">SIG14</strain>
    </source>
</reference>
<keyword evidence="4" id="KW-0964">Secreted</keyword>
<gene>
    <name evidence="8" type="ORF">E7Z75_09855</name>
</gene>
<evidence type="ECO:0000313" key="9">
    <source>
        <dbReference type="Proteomes" id="UP000732619"/>
    </source>
</evidence>
<dbReference type="Proteomes" id="UP000732619">
    <property type="component" value="Unassembled WGS sequence"/>
</dbReference>
<dbReference type="InterPro" id="IPR017868">
    <property type="entry name" value="Filamin/ABP280_repeat-like"/>
</dbReference>
<dbReference type="SMART" id="SM00710">
    <property type="entry name" value="PbH1"/>
    <property type="match status" value="10"/>
</dbReference>
<keyword evidence="7" id="KW-0998">Cell outer membrane</keyword>
<evidence type="ECO:0000256" key="4">
    <source>
        <dbReference type="ARBA" id="ARBA00022525"/>
    </source>
</evidence>
<keyword evidence="6" id="KW-0472">Membrane</keyword>
<dbReference type="InterPro" id="IPR006626">
    <property type="entry name" value="PbH1"/>
</dbReference>
<dbReference type="Gene3D" id="2.60.40.10">
    <property type="entry name" value="Immunoglobulins"/>
    <property type="match status" value="2"/>
</dbReference>
<evidence type="ECO:0000256" key="1">
    <source>
        <dbReference type="ARBA" id="ARBA00004196"/>
    </source>
</evidence>
<keyword evidence="5" id="KW-0732">Signal</keyword>
<evidence type="ECO:0000256" key="3">
    <source>
        <dbReference type="ARBA" id="ARBA00004613"/>
    </source>
</evidence>
<comment type="subcellular location">
    <subcellularLocation>
        <location evidence="1">Cell envelope</location>
    </subcellularLocation>
    <subcellularLocation>
        <location evidence="2">Cell outer membrane</location>
    </subcellularLocation>
    <subcellularLocation>
        <location evidence="3">Secreted</location>
    </subcellularLocation>
</comment>
<evidence type="ECO:0000256" key="6">
    <source>
        <dbReference type="ARBA" id="ARBA00023136"/>
    </source>
</evidence>
<accession>A0A8T3VQH6</accession>
<dbReference type="SUPFAM" id="SSF51126">
    <property type="entry name" value="Pectin lyase-like"/>
    <property type="match status" value="2"/>
</dbReference>
<evidence type="ECO:0000256" key="7">
    <source>
        <dbReference type="ARBA" id="ARBA00023237"/>
    </source>
</evidence>
<evidence type="ECO:0000313" key="8">
    <source>
        <dbReference type="EMBL" id="MBE6513423.1"/>
    </source>
</evidence>
<dbReference type="PROSITE" id="PS50194">
    <property type="entry name" value="FILAMIN_REPEAT"/>
    <property type="match status" value="2"/>
</dbReference>
<dbReference type="InterPro" id="IPR013783">
    <property type="entry name" value="Ig-like_fold"/>
</dbReference>
<evidence type="ECO:0000256" key="5">
    <source>
        <dbReference type="ARBA" id="ARBA00022729"/>
    </source>
</evidence>
<evidence type="ECO:0000256" key="2">
    <source>
        <dbReference type="ARBA" id="ARBA00004442"/>
    </source>
</evidence>
<dbReference type="Pfam" id="PF02415">
    <property type="entry name" value="Chlam_PMP"/>
    <property type="match status" value="2"/>
</dbReference>
<dbReference type="SUPFAM" id="SSF49373">
    <property type="entry name" value="Invasin/intimin cell-adhesion fragments"/>
    <property type="match status" value="1"/>
</dbReference>
<dbReference type="InterPro" id="IPR011050">
    <property type="entry name" value="Pectin_lyase_fold/virulence"/>
</dbReference>